<feature type="transmembrane region" description="Helical" evidence="1">
    <location>
        <begin position="21"/>
        <end position="42"/>
    </location>
</feature>
<reference evidence="3" key="1">
    <citation type="submission" date="2016-10" db="EMBL/GenBank/DDBJ databases">
        <authorList>
            <person name="Varghese N."/>
            <person name="Submissions S."/>
        </authorList>
    </citation>
    <scope>NUCLEOTIDE SEQUENCE [LARGE SCALE GENOMIC DNA]</scope>
    <source>
        <strain evidence="3">DSM 23676</strain>
    </source>
</reference>
<keyword evidence="1" id="KW-0812">Transmembrane</keyword>
<proteinExistence type="predicted"/>
<feature type="transmembrane region" description="Helical" evidence="1">
    <location>
        <begin position="48"/>
        <end position="75"/>
    </location>
</feature>
<dbReference type="EMBL" id="LT629766">
    <property type="protein sequence ID" value="SDT10355.1"/>
    <property type="molecule type" value="Genomic_DNA"/>
</dbReference>
<organism evidence="2 3">
    <name type="scientific">Brevibacterium siliguriense</name>
    <dbReference type="NCBI Taxonomy" id="1136497"/>
    <lineage>
        <taxon>Bacteria</taxon>
        <taxon>Bacillati</taxon>
        <taxon>Actinomycetota</taxon>
        <taxon>Actinomycetes</taxon>
        <taxon>Micrococcales</taxon>
        <taxon>Brevibacteriaceae</taxon>
        <taxon>Brevibacterium</taxon>
    </lineage>
</organism>
<dbReference type="RefSeq" id="WP_092016453.1">
    <property type="nucleotide sequence ID" value="NZ_LT629766.1"/>
</dbReference>
<accession>A0A1H1XM10</accession>
<keyword evidence="1" id="KW-1133">Transmembrane helix</keyword>
<evidence type="ECO:0000256" key="1">
    <source>
        <dbReference type="SAM" id="Phobius"/>
    </source>
</evidence>
<evidence type="ECO:0000313" key="3">
    <source>
        <dbReference type="Proteomes" id="UP000199597"/>
    </source>
</evidence>
<gene>
    <name evidence="2" type="ORF">SAMN04489752_3365</name>
</gene>
<dbReference type="AlphaFoldDB" id="A0A1H1XM10"/>
<protein>
    <submittedName>
        <fullName evidence="2">Uncharacterized protein</fullName>
    </submittedName>
</protein>
<sequence length="83" mass="8659">MSTTQTYQSPKSLPVVLGKRAAVFLFVGVLGFLLIKVVGPILQTGPEYVVEAVVSGIPLLIALGCAIAALAMAVVRRARHKAA</sequence>
<keyword evidence="1" id="KW-0472">Membrane</keyword>
<evidence type="ECO:0000313" key="2">
    <source>
        <dbReference type="EMBL" id="SDT10355.1"/>
    </source>
</evidence>
<dbReference type="Proteomes" id="UP000199597">
    <property type="component" value="Chromosome I"/>
</dbReference>
<name>A0A1H1XM10_9MICO</name>
<keyword evidence="3" id="KW-1185">Reference proteome</keyword>